<dbReference type="Gramene" id="ONIVA01G30220.1">
    <property type="protein sequence ID" value="ONIVA01G30220.1"/>
    <property type="gene ID" value="ONIVA01G30220"/>
</dbReference>
<reference evidence="2" key="1">
    <citation type="submission" date="2015-04" db="UniProtKB">
        <authorList>
            <consortium name="EnsemblPlants"/>
        </authorList>
    </citation>
    <scope>IDENTIFICATION</scope>
    <source>
        <strain evidence="2">SL10</strain>
    </source>
</reference>
<dbReference type="Proteomes" id="UP000006591">
    <property type="component" value="Chromosome 1"/>
</dbReference>
<dbReference type="AlphaFoldDB" id="A0A0E0FR52"/>
<organism evidence="2">
    <name type="scientific">Oryza nivara</name>
    <name type="common">Indian wild rice</name>
    <name type="synonym">Oryza sativa f. spontanea</name>
    <dbReference type="NCBI Taxonomy" id="4536"/>
    <lineage>
        <taxon>Eukaryota</taxon>
        <taxon>Viridiplantae</taxon>
        <taxon>Streptophyta</taxon>
        <taxon>Embryophyta</taxon>
        <taxon>Tracheophyta</taxon>
        <taxon>Spermatophyta</taxon>
        <taxon>Magnoliopsida</taxon>
        <taxon>Liliopsida</taxon>
        <taxon>Poales</taxon>
        <taxon>Poaceae</taxon>
        <taxon>BOP clade</taxon>
        <taxon>Oryzoideae</taxon>
        <taxon>Oryzeae</taxon>
        <taxon>Oryzinae</taxon>
        <taxon>Oryza</taxon>
    </lineage>
</organism>
<evidence type="ECO:0000256" key="1">
    <source>
        <dbReference type="SAM" id="MobiDB-lite"/>
    </source>
</evidence>
<feature type="compositionally biased region" description="Polar residues" evidence="1">
    <location>
        <begin position="328"/>
        <end position="349"/>
    </location>
</feature>
<proteinExistence type="predicted"/>
<sequence length="349" mass="38326">MEPNIVPAYGCSGNLAAAAAPPEYRCVTRLRHRRLLTFLWLHGFRSTFEAMAEETKVLVSLPRLERLITSSMWDDAIGYICRFLPPSSGSTGQRRRRGSHLSEEAQTLLLFLHMHKSFADVVAGNKAGAAWSDKHRRLYAQSSGLSLYSHAARIRRSILSFVLESLDWGRVREQVAQIVRSLLHSTPELVGFVDLPGGMVKPHNVLPIGFGLRAGCKRSEHHQGYPLQSSSLVAAITQTMFSTITTDTENSGIASATKTGVPASTVLQTLIGTMISPGKKSGISSVTNAGTDMHSSQEDCHTENYCQGFTPRKHPREEVEPEEDISPKRQQTTVKFGEASVSSTTYSVD</sequence>
<name>A0A0E0FR52_ORYNI</name>
<dbReference type="EnsemblPlants" id="ONIVA01G30220.1">
    <property type="protein sequence ID" value="ONIVA01G30220.1"/>
    <property type="gene ID" value="ONIVA01G30220"/>
</dbReference>
<dbReference type="eggNOG" id="ENOG502R3WB">
    <property type="taxonomic scope" value="Eukaryota"/>
</dbReference>
<dbReference type="HOGENOM" id="CLU_023212_0_0_1"/>
<dbReference type="OMA" id="WLHGFRS"/>
<feature type="region of interest" description="Disordered" evidence="1">
    <location>
        <begin position="288"/>
        <end position="349"/>
    </location>
</feature>
<dbReference type="PANTHER" id="PTHR36478:SF17">
    <property type="entry name" value="OS04G0614237 PROTEIN"/>
    <property type="match status" value="1"/>
</dbReference>
<accession>A0A0E0FR52</accession>
<protein>
    <submittedName>
        <fullName evidence="2">Uncharacterized protein</fullName>
    </submittedName>
</protein>
<reference evidence="2" key="2">
    <citation type="submission" date="2018-04" db="EMBL/GenBank/DDBJ databases">
        <title>OnivRS2 (Oryza nivara Reference Sequence Version 2).</title>
        <authorList>
            <person name="Zhang J."/>
            <person name="Kudrna D."/>
            <person name="Lee S."/>
            <person name="Talag J."/>
            <person name="Rajasekar S."/>
            <person name="Welchert J."/>
            <person name="Hsing Y.-I."/>
            <person name="Wing R.A."/>
        </authorList>
    </citation>
    <scope>NUCLEOTIDE SEQUENCE [LARGE SCALE GENOMIC DNA]</scope>
</reference>
<evidence type="ECO:0000313" key="3">
    <source>
        <dbReference type="Proteomes" id="UP000006591"/>
    </source>
</evidence>
<keyword evidence="3" id="KW-1185">Reference proteome</keyword>
<evidence type="ECO:0000313" key="2">
    <source>
        <dbReference type="EnsemblPlants" id="ONIVA01G30220.1"/>
    </source>
</evidence>
<dbReference type="PANTHER" id="PTHR36478">
    <property type="entry name" value="OS04G0614237 PROTEIN-RELATED"/>
    <property type="match status" value="1"/>
</dbReference>